<organism evidence="2 3">
    <name type="scientific">Cytospora mali</name>
    <name type="common">Apple Valsa canker fungus</name>
    <name type="synonym">Valsa mali</name>
    <dbReference type="NCBI Taxonomy" id="578113"/>
    <lineage>
        <taxon>Eukaryota</taxon>
        <taxon>Fungi</taxon>
        <taxon>Dikarya</taxon>
        <taxon>Ascomycota</taxon>
        <taxon>Pezizomycotina</taxon>
        <taxon>Sordariomycetes</taxon>
        <taxon>Sordariomycetidae</taxon>
        <taxon>Diaporthales</taxon>
        <taxon>Cytosporaceae</taxon>
        <taxon>Cytospora</taxon>
    </lineage>
</organism>
<feature type="region of interest" description="Disordered" evidence="1">
    <location>
        <begin position="1"/>
        <end position="62"/>
    </location>
</feature>
<feature type="compositionally biased region" description="Low complexity" evidence="1">
    <location>
        <begin position="12"/>
        <end position="32"/>
    </location>
</feature>
<accession>A0A194WDV2</accession>
<sequence>MVSMRRPRRSPRYSWSTLESSSMSSMTYSETSSRPRSRNTGFPEPFCGNRNTTLPHPDADTSPDACISQDDISVSRVHARHRRSFLAKHKLATSHGVITPEMEQMYSELAAVSSDSEPSPGREDHQRLPTIPGTPAVGDMTRPPSKDGGFSFASESTEDHGNSTDRQQQHHHRGHLRLSSDGGSSMKSCKRRNFMQRLGISHHRS</sequence>
<evidence type="ECO:0000313" key="3">
    <source>
        <dbReference type="Proteomes" id="UP000078559"/>
    </source>
</evidence>
<feature type="compositionally biased region" description="Basic residues" evidence="1">
    <location>
        <begin position="188"/>
        <end position="205"/>
    </location>
</feature>
<dbReference type="EMBL" id="CM003109">
    <property type="protein sequence ID" value="KUI74325.1"/>
    <property type="molecule type" value="Genomic_DNA"/>
</dbReference>
<name>A0A194WDV2_CYTMA</name>
<feature type="region of interest" description="Disordered" evidence="1">
    <location>
        <begin position="111"/>
        <end position="205"/>
    </location>
</feature>
<gene>
    <name evidence="2" type="ORF">VM1G_09800</name>
</gene>
<dbReference type="Proteomes" id="UP000078559">
    <property type="component" value="Chromosome 12"/>
</dbReference>
<feature type="compositionally biased region" description="Basic residues" evidence="1">
    <location>
        <begin position="1"/>
        <end position="11"/>
    </location>
</feature>
<protein>
    <submittedName>
        <fullName evidence="2">Uncharacterized protein</fullName>
    </submittedName>
</protein>
<dbReference type="AlphaFoldDB" id="A0A194WDV2"/>
<evidence type="ECO:0000313" key="2">
    <source>
        <dbReference type="EMBL" id="KUI74325.1"/>
    </source>
</evidence>
<evidence type="ECO:0000256" key="1">
    <source>
        <dbReference type="SAM" id="MobiDB-lite"/>
    </source>
</evidence>
<dbReference type="OrthoDB" id="5209158at2759"/>
<proteinExistence type="predicted"/>
<reference evidence="2" key="1">
    <citation type="submission" date="2014-12" db="EMBL/GenBank/DDBJ databases">
        <title>Genome Sequence of Valsa Canker Pathogens Uncovers a Specific Adaption of Colonization on Woody Bark.</title>
        <authorList>
            <person name="Yin Z."/>
            <person name="Liu H."/>
            <person name="Gao X."/>
            <person name="Li Z."/>
            <person name="Song N."/>
            <person name="Ke X."/>
            <person name="Dai Q."/>
            <person name="Wu Y."/>
            <person name="Sun Y."/>
            <person name="Xu J.-R."/>
            <person name="Kang Z.K."/>
            <person name="Wang L."/>
            <person name="Huang L."/>
        </authorList>
    </citation>
    <scope>NUCLEOTIDE SEQUENCE [LARGE SCALE GENOMIC DNA]</scope>
    <source>
        <strain evidence="2">03-8</strain>
    </source>
</reference>
<keyword evidence="3" id="KW-1185">Reference proteome</keyword>